<dbReference type="CDD" id="cd24054">
    <property type="entry name" value="ASKHA_NBD_AaPPX-GppA_MtPPX2-like"/>
    <property type="match status" value="1"/>
</dbReference>
<evidence type="ECO:0000259" key="2">
    <source>
        <dbReference type="Pfam" id="PF02541"/>
    </source>
</evidence>
<dbReference type="PANTHER" id="PTHR30005:SF0">
    <property type="entry name" value="RETROGRADE REGULATION PROTEIN 2"/>
    <property type="match status" value="1"/>
</dbReference>
<dbReference type="Gene3D" id="3.30.420.40">
    <property type="match status" value="1"/>
</dbReference>
<evidence type="ECO:0000256" key="1">
    <source>
        <dbReference type="SAM" id="MobiDB-lite"/>
    </source>
</evidence>
<accession>A0A9D1SBF4</accession>
<dbReference type="Proteomes" id="UP000824107">
    <property type="component" value="Unassembled WGS sequence"/>
</dbReference>
<organism evidence="3 4">
    <name type="scientific">Candidatus Scatocola faecipullorum</name>
    <dbReference type="NCBI Taxonomy" id="2840917"/>
    <lineage>
        <taxon>Bacteria</taxon>
        <taxon>Pseudomonadati</taxon>
        <taxon>Pseudomonadota</taxon>
        <taxon>Alphaproteobacteria</taxon>
        <taxon>Rhodospirillales</taxon>
        <taxon>Rhodospirillaceae</taxon>
        <taxon>Rhodospirillaceae incertae sedis</taxon>
        <taxon>Candidatus Scatocola</taxon>
    </lineage>
</organism>
<dbReference type="PANTHER" id="PTHR30005">
    <property type="entry name" value="EXOPOLYPHOSPHATASE"/>
    <property type="match status" value="1"/>
</dbReference>
<dbReference type="Pfam" id="PF02541">
    <property type="entry name" value="Ppx-GppA"/>
    <property type="match status" value="1"/>
</dbReference>
<gene>
    <name evidence="3" type="ORF">IAD20_07700</name>
</gene>
<reference evidence="3" key="1">
    <citation type="submission" date="2020-10" db="EMBL/GenBank/DDBJ databases">
        <authorList>
            <person name="Gilroy R."/>
        </authorList>
    </citation>
    <scope>NUCLEOTIDE SEQUENCE</scope>
    <source>
        <strain evidence="3">ChiW3-316</strain>
    </source>
</reference>
<dbReference type="GO" id="GO:0016462">
    <property type="term" value="F:pyrophosphatase activity"/>
    <property type="evidence" value="ECO:0007669"/>
    <property type="project" value="TreeGrafter"/>
</dbReference>
<feature type="compositionally biased region" description="Basic residues" evidence="1">
    <location>
        <begin position="351"/>
        <end position="366"/>
    </location>
</feature>
<dbReference type="AlphaFoldDB" id="A0A9D1SBF4"/>
<reference evidence="3" key="2">
    <citation type="journal article" date="2021" name="PeerJ">
        <title>Extensive microbial diversity within the chicken gut microbiome revealed by metagenomics and culture.</title>
        <authorList>
            <person name="Gilroy R."/>
            <person name="Ravi A."/>
            <person name="Getino M."/>
            <person name="Pursley I."/>
            <person name="Horton D.L."/>
            <person name="Alikhan N.F."/>
            <person name="Baker D."/>
            <person name="Gharbi K."/>
            <person name="Hall N."/>
            <person name="Watson M."/>
            <person name="Adriaenssens E.M."/>
            <person name="Foster-Nyarko E."/>
            <person name="Jarju S."/>
            <person name="Secka A."/>
            <person name="Antonio M."/>
            <person name="Oren A."/>
            <person name="Chaudhuri R.R."/>
            <person name="La Ragione R."/>
            <person name="Hildebrand F."/>
            <person name="Pallen M.J."/>
        </authorList>
    </citation>
    <scope>NUCLEOTIDE SEQUENCE</scope>
    <source>
        <strain evidence="3">ChiW3-316</strain>
    </source>
</reference>
<sequence length="375" mass="41674">MQKWYRKNNKNKEKGPTNANSQVQQRNFAAIDLGTNSCRLVIATPTPAAFRIVETFSKITRLGEGIIKDNELSRPAIKRTVAALKVCAGVINEYAPIYRSRFVATAACRRAKNCSEFVELVKRETGLNLEIISSKEESRLAVVGCIPLLNRSIKRTLVFDIGGGSTEISLARITNSGKTFIEGFVSLPYGVVTISEAFPEKEMTSLAYDTIIERTHKILQEFEDKYQITEAIRNQEIQVIGTSGTVTVLGAVHLNLTRYNRSAVDGISITRQDIDRTIAKIKRLGDEGRKRHPCIGAQKADLTMAGCAIIEGLCSFWPIEEITVADRGIREGILLDLMHAQSGHNPPAAGRRFRHNRHPYNRGRQAKKGENSHAK</sequence>
<dbReference type="InterPro" id="IPR043129">
    <property type="entry name" value="ATPase_NBD"/>
</dbReference>
<dbReference type="SUPFAM" id="SSF53067">
    <property type="entry name" value="Actin-like ATPase domain"/>
    <property type="match status" value="2"/>
</dbReference>
<comment type="caution">
    <text evidence="3">The sequence shown here is derived from an EMBL/GenBank/DDBJ whole genome shotgun (WGS) entry which is preliminary data.</text>
</comment>
<dbReference type="InterPro" id="IPR050273">
    <property type="entry name" value="GppA/Ppx_hydrolase"/>
</dbReference>
<evidence type="ECO:0000313" key="3">
    <source>
        <dbReference type="EMBL" id="HIU53946.1"/>
    </source>
</evidence>
<dbReference type="EMBL" id="DVNC01000051">
    <property type="protein sequence ID" value="HIU53946.1"/>
    <property type="molecule type" value="Genomic_DNA"/>
</dbReference>
<dbReference type="Gene3D" id="3.30.420.150">
    <property type="entry name" value="Exopolyphosphatase. Domain 2"/>
    <property type="match status" value="1"/>
</dbReference>
<feature type="domain" description="Ppx/GppA phosphatase N-terminal" evidence="2">
    <location>
        <begin position="41"/>
        <end position="339"/>
    </location>
</feature>
<feature type="region of interest" description="Disordered" evidence="1">
    <location>
        <begin position="1"/>
        <end position="21"/>
    </location>
</feature>
<dbReference type="InterPro" id="IPR003695">
    <property type="entry name" value="Ppx_GppA_N"/>
</dbReference>
<feature type="region of interest" description="Disordered" evidence="1">
    <location>
        <begin position="344"/>
        <end position="375"/>
    </location>
</feature>
<name>A0A9D1SBF4_9PROT</name>
<protein>
    <submittedName>
        <fullName evidence="3">Ppx/GppA family phosphatase</fullName>
    </submittedName>
</protein>
<evidence type="ECO:0000313" key="4">
    <source>
        <dbReference type="Proteomes" id="UP000824107"/>
    </source>
</evidence>
<proteinExistence type="predicted"/>